<dbReference type="InterPro" id="IPR042301">
    <property type="entry name" value="GH115_sf"/>
</dbReference>
<keyword evidence="4" id="KW-1185">Reference proteome</keyword>
<feature type="signal peptide" evidence="2">
    <location>
        <begin position="1"/>
        <end position="23"/>
    </location>
</feature>
<keyword evidence="1" id="KW-0378">Hydrolase</keyword>
<dbReference type="Gene3D" id="3.30.379.10">
    <property type="entry name" value="Chitobiase/beta-hexosaminidase domain 2-like"/>
    <property type="match status" value="1"/>
</dbReference>
<keyword evidence="2" id="KW-0732">Signal</keyword>
<dbReference type="Proteomes" id="UP000297258">
    <property type="component" value="Unassembled WGS sequence"/>
</dbReference>
<evidence type="ECO:0000313" key="4">
    <source>
        <dbReference type="Proteomes" id="UP000297258"/>
    </source>
</evidence>
<evidence type="ECO:0000256" key="2">
    <source>
        <dbReference type="SAM" id="SignalP"/>
    </source>
</evidence>
<dbReference type="OrthoDB" id="8727830at2"/>
<dbReference type="Pfam" id="PF15979">
    <property type="entry name" value="Glyco_hydro_115"/>
    <property type="match status" value="1"/>
</dbReference>
<feature type="non-terminal residue" evidence="3">
    <location>
        <position position="632"/>
    </location>
</feature>
<protein>
    <recommendedName>
        <fullName evidence="5">Gylcosyl hydrolase 115 C-terminal domain-containing protein</fullName>
    </recommendedName>
</protein>
<dbReference type="Gene3D" id="3.20.20.520">
    <property type="entry name" value="Glycosyl hydrolase family 115"/>
    <property type="match status" value="1"/>
</dbReference>
<dbReference type="AlphaFoldDB" id="A0A4Y9T9R4"/>
<evidence type="ECO:0008006" key="5">
    <source>
        <dbReference type="Google" id="ProtNLM"/>
    </source>
</evidence>
<organism evidence="3 4">
    <name type="scientific">Massilia horti</name>
    <dbReference type="NCBI Taxonomy" id="2562153"/>
    <lineage>
        <taxon>Bacteria</taxon>
        <taxon>Pseudomonadati</taxon>
        <taxon>Pseudomonadota</taxon>
        <taxon>Betaproteobacteria</taxon>
        <taxon>Burkholderiales</taxon>
        <taxon>Oxalobacteraceae</taxon>
        <taxon>Telluria group</taxon>
        <taxon>Massilia</taxon>
    </lineage>
</organism>
<dbReference type="InterPro" id="IPR029018">
    <property type="entry name" value="Hex-like_dom2"/>
</dbReference>
<sequence length="632" mass="71155">MTKTFFGRLIGFLFCLASTTTLANDSPIASSSAQSAVGRQSSADWVRTERHPGDFVLADASGTATIVFSDEDAKVVRIAARDLAADIEKVTGRRPRVAGKAASTAVIIGTLGRSALIDKLAGSGKLSVAQLRGAWESFVIATVEQPMPGVQRALVIAGSDPRGTAFGTYELSQAIGVSPWNWWADVTPERKAALYLASGLRRFGPPSVKYRGIFINDEDWGLHRWASKTFEPEFGGIGPKTYEKVFELLLRLKANSLWPGMHPPTKAFNADPRNAALANDYAIVMGSSHAEPMLRNNGKEWTEPPDHFNYATHPAKVLQYWRDRIETNKQYENMYTIGMRGINDARMQGPKEDRERIKLLEQIFADQRELLPKGAQQVFTPYKEVLPLYNQGLKVPEDVTIIWPDDNFGYIRRYANEAERQRSGGMGVYYHISYSGAPMSYLWLHTTPPALVWEEMSKAYDHGARTVWIVNVGDIKPAEAGAEFFLQMAWDINRWKRENLPDYLPQWAAREFGKAHAGEIASIMDKYFRLNFDRKPEHLQWWLPKTTPHPSTLSFEESRQRVREFKELQARVEHLQSSIAQAKRDAYFELVAYPVVAAALANERYFEAELGNMERAKAANAELVALTAKWDT</sequence>
<evidence type="ECO:0000313" key="3">
    <source>
        <dbReference type="EMBL" id="TFW35083.1"/>
    </source>
</evidence>
<dbReference type="Gene3D" id="1.20.58.2150">
    <property type="match status" value="1"/>
</dbReference>
<gene>
    <name evidence="3" type="ORF">E4O92_02550</name>
</gene>
<proteinExistence type="predicted"/>
<dbReference type="EMBL" id="SPUM01000017">
    <property type="protein sequence ID" value="TFW35083.1"/>
    <property type="molecule type" value="Genomic_DNA"/>
</dbReference>
<feature type="chain" id="PRO_5021315642" description="Gylcosyl hydrolase 115 C-terminal domain-containing protein" evidence="2">
    <location>
        <begin position="24"/>
        <end position="632"/>
    </location>
</feature>
<dbReference type="InterPro" id="IPR031924">
    <property type="entry name" value="GH115"/>
</dbReference>
<dbReference type="SUPFAM" id="SSF55545">
    <property type="entry name" value="beta-N-acetylhexosaminidase-like domain"/>
    <property type="match status" value="1"/>
</dbReference>
<accession>A0A4Y9T9R4</accession>
<evidence type="ECO:0000256" key="1">
    <source>
        <dbReference type="ARBA" id="ARBA00022801"/>
    </source>
</evidence>
<reference evidence="3 4" key="1">
    <citation type="submission" date="2019-03" db="EMBL/GenBank/DDBJ databases">
        <title>Draft genome of Massilia hortus sp. nov., a novel bacterial species of the Oxalobacteraceae family.</title>
        <authorList>
            <person name="Peta V."/>
            <person name="Raths R."/>
            <person name="Bucking H."/>
        </authorList>
    </citation>
    <scope>NUCLEOTIDE SEQUENCE [LARGE SCALE GENOMIC DNA]</scope>
    <source>
        <strain evidence="3 4">ONC3</strain>
    </source>
</reference>
<name>A0A4Y9T9R4_9BURK</name>
<dbReference type="RefSeq" id="WP_135188185.1">
    <property type="nucleotide sequence ID" value="NZ_SPUM01000017.1"/>
</dbReference>
<dbReference type="GO" id="GO:0016787">
    <property type="term" value="F:hydrolase activity"/>
    <property type="evidence" value="ECO:0007669"/>
    <property type="project" value="UniProtKB-KW"/>
</dbReference>
<dbReference type="GO" id="GO:0005975">
    <property type="term" value="P:carbohydrate metabolic process"/>
    <property type="evidence" value="ECO:0007669"/>
    <property type="project" value="UniProtKB-ARBA"/>
</dbReference>
<dbReference type="PANTHER" id="PTHR37842:SF2">
    <property type="entry name" value="GYLCOSYL HYDROLASE 115 C-TERMINAL DOMAIN-CONTAINING PROTEIN"/>
    <property type="match status" value="1"/>
</dbReference>
<dbReference type="PANTHER" id="PTHR37842">
    <property type="match status" value="1"/>
</dbReference>
<comment type="caution">
    <text evidence="3">The sequence shown here is derived from an EMBL/GenBank/DDBJ whole genome shotgun (WGS) entry which is preliminary data.</text>
</comment>